<gene>
    <name evidence="2" type="ORF">UFOVP101_11</name>
    <name evidence="3" type="ORF">UFOVP270_46</name>
</gene>
<evidence type="ECO:0000313" key="3">
    <source>
        <dbReference type="EMBL" id="CAB4134341.1"/>
    </source>
</evidence>
<dbReference type="EMBL" id="LR796232">
    <property type="protein sequence ID" value="CAB4128049.1"/>
    <property type="molecule type" value="Genomic_DNA"/>
</dbReference>
<protein>
    <submittedName>
        <fullName evidence="3">RNA polymerase sigma-70 region 4</fullName>
    </submittedName>
</protein>
<proteinExistence type="predicted"/>
<dbReference type="InterPro" id="IPR050239">
    <property type="entry name" value="Sigma-70_RNA_pol_init_factors"/>
</dbReference>
<name>A0A6J5LJJ3_9CAUD</name>
<organism evidence="3">
    <name type="scientific">uncultured Caudovirales phage</name>
    <dbReference type="NCBI Taxonomy" id="2100421"/>
    <lineage>
        <taxon>Viruses</taxon>
        <taxon>Duplodnaviria</taxon>
        <taxon>Heunggongvirae</taxon>
        <taxon>Uroviricota</taxon>
        <taxon>Caudoviricetes</taxon>
        <taxon>Peduoviridae</taxon>
        <taxon>Maltschvirus</taxon>
        <taxon>Maltschvirus maltsch</taxon>
    </lineage>
</organism>
<accession>A0A6J5LJJ3</accession>
<sequence length="95" mass="11418">MTDAETIAILKQRIKELEEMLNFTDGELHLTTREQEILKMRYHADGTFKTTLREMGRIFNCTPERIRQITVKALRKLRQPSRHEDLKRFLEEDDE</sequence>
<dbReference type="PANTHER" id="PTHR30603:SF47">
    <property type="entry name" value="RNA POLYMERASE SIGMA FACTOR SIGD, CHLOROPLASTIC"/>
    <property type="match status" value="1"/>
</dbReference>
<feature type="domain" description="RNA polymerase sigma-70 region 4" evidence="1">
    <location>
        <begin position="29"/>
        <end position="79"/>
    </location>
</feature>
<dbReference type="GO" id="GO:0003700">
    <property type="term" value="F:DNA-binding transcription factor activity"/>
    <property type="evidence" value="ECO:0007669"/>
    <property type="project" value="InterPro"/>
</dbReference>
<dbReference type="GO" id="GO:0006352">
    <property type="term" value="P:DNA-templated transcription initiation"/>
    <property type="evidence" value="ECO:0007669"/>
    <property type="project" value="InterPro"/>
</dbReference>
<evidence type="ECO:0000259" key="1">
    <source>
        <dbReference type="Pfam" id="PF04545"/>
    </source>
</evidence>
<dbReference type="InterPro" id="IPR036388">
    <property type="entry name" value="WH-like_DNA-bd_sf"/>
</dbReference>
<evidence type="ECO:0000313" key="2">
    <source>
        <dbReference type="EMBL" id="CAB4128049.1"/>
    </source>
</evidence>
<dbReference type="EMBL" id="LR796285">
    <property type="protein sequence ID" value="CAB4134341.1"/>
    <property type="molecule type" value="Genomic_DNA"/>
</dbReference>
<dbReference type="Gene3D" id="1.10.10.10">
    <property type="entry name" value="Winged helix-like DNA-binding domain superfamily/Winged helix DNA-binding domain"/>
    <property type="match status" value="1"/>
</dbReference>
<dbReference type="SUPFAM" id="SSF88659">
    <property type="entry name" value="Sigma3 and sigma4 domains of RNA polymerase sigma factors"/>
    <property type="match status" value="1"/>
</dbReference>
<dbReference type="PRINTS" id="PR00046">
    <property type="entry name" value="SIGMA70FCT"/>
</dbReference>
<dbReference type="InterPro" id="IPR013324">
    <property type="entry name" value="RNA_pol_sigma_r3/r4-like"/>
</dbReference>
<dbReference type="InterPro" id="IPR007630">
    <property type="entry name" value="RNA_pol_sigma70_r4"/>
</dbReference>
<reference evidence="3" key="1">
    <citation type="submission" date="2020-04" db="EMBL/GenBank/DDBJ databases">
        <authorList>
            <person name="Chiriac C."/>
            <person name="Salcher M."/>
            <person name="Ghai R."/>
            <person name="Kavagutti S V."/>
        </authorList>
    </citation>
    <scope>NUCLEOTIDE SEQUENCE</scope>
</reference>
<dbReference type="Pfam" id="PF04545">
    <property type="entry name" value="Sigma70_r4"/>
    <property type="match status" value="1"/>
</dbReference>
<dbReference type="PANTHER" id="PTHR30603">
    <property type="entry name" value="RNA POLYMERASE SIGMA FACTOR RPO"/>
    <property type="match status" value="1"/>
</dbReference>
<dbReference type="InterPro" id="IPR000943">
    <property type="entry name" value="RNA_pol_sigma70"/>
</dbReference>